<evidence type="ECO:0000259" key="3">
    <source>
        <dbReference type="Pfam" id="PF13439"/>
    </source>
</evidence>
<feature type="repeat" description="TPR" evidence="1">
    <location>
        <begin position="106"/>
        <end position="139"/>
    </location>
</feature>
<dbReference type="CDD" id="cd03801">
    <property type="entry name" value="GT4_PimA-like"/>
    <property type="match status" value="1"/>
</dbReference>
<comment type="caution">
    <text evidence="4">The sequence shown here is derived from an EMBL/GenBank/DDBJ whole genome shotgun (WGS) entry which is preliminary data.</text>
</comment>
<feature type="domain" description="Glycosyltransferase subfamily 4-like N-terminal" evidence="3">
    <location>
        <begin position="283"/>
        <end position="451"/>
    </location>
</feature>
<dbReference type="InterPro" id="IPR011990">
    <property type="entry name" value="TPR-like_helical_dom_sf"/>
</dbReference>
<sequence>MSTVGEAIKLAVQYQRVNRLVQAEQIYRQILAKQPDHPDALHGLSMLAQQAGQYQTAEKLLYTLLKAQPASFKAWFSLGNVHQIQGHLSAAVEAYQKALALQPQAFVIYNNLGYTLQQQGKVNDAIASYQKALQLQPNFPEAEVNLANALHSQGKLSPEQQVKFAQLNHDLGVNRKKAGDFKSATTYYRQALDLQPDLAIAHYNLGVVLQAQGETDEAVCCYQKALEINPSDSSLYKTLSRQKLTQLTPPPQQQNSSRLKVAFIGQPFVLTRYPTPADSIGILTYEMARRLAATSDITVYTGGEKRQESVYEGVRYKYIPIKLDRSALKRLEEIPGFYSSTRPSFASSLYYAAYALQIAHDLRKHPCDVVHIHNLSQFAPIIRALNPKCKIVLHTHCEWLNQLDHKTLERRLGAVDCVLSPSQYISGQVQQRFLQFSERCQVIANGVDADRYLDFLAQPQTVKSSSQKPIKKLLFVGRVCPEKGSHILLEAFRQVLLHDPNVQLTLVGPVGVIPYEYLVGLSDDPKVSALASFHQQDDAWTGYLRQYMAQLSEQVGEGTAPPVTFTGLLPPSQLPNLYQQADIFVFPSICHEAFGMPIAEAMITGLPVVATQGGAFPELVEHGKTGLIVERSDVNALADAIIHLLKDADLRKAMGQAARQRGVEQFTFDKVAVDLQHLYTNLCCQAIPASSLALLSA</sequence>
<reference evidence="4" key="1">
    <citation type="submission" date="2021-05" db="EMBL/GenBank/DDBJ databases">
        <authorList>
            <person name="Pietrasiak N."/>
            <person name="Ward R."/>
            <person name="Stajich J.E."/>
            <person name="Kurbessoian T."/>
        </authorList>
    </citation>
    <scope>NUCLEOTIDE SEQUENCE</scope>
    <source>
        <strain evidence="4">JT2-VF2</strain>
    </source>
</reference>
<feature type="repeat" description="TPR" evidence="1">
    <location>
        <begin position="165"/>
        <end position="198"/>
    </location>
</feature>
<dbReference type="PROSITE" id="PS50005">
    <property type="entry name" value="TPR"/>
    <property type="match status" value="4"/>
</dbReference>
<gene>
    <name evidence="4" type="ORF">KME32_30045</name>
</gene>
<proteinExistence type="predicted"/>
<dbReference type="Proteomes" id="UP000715781">
    <property type="component" value="Unassembled WGS sequence"/>
</dbReference>
<dbReference type="Pfam" id="PF00534">
    <property type="entry name" value="Glycos_transf_1"/>
    <property type="match status" value="1"/>
</dbReference>
<dbReference type="Gene3D" id="3.40.50.2000">
    <property type="entry name" value="Glycogen Phosphorylase B"/>
    <property type="match status" value="2"/>
</dbReference>
<dbReference type="EMBL" id="JAHHHN010000033">
    <property type="protein sequence ID" value="MBW4565253.1"/>
    <property type="molecule type" value="Genomic_DNA"/>
</dbReference>
<dbReference type="InterPro" id="IPR028098">
    <property type="entry name" value="Glyco_trans_4-like_N"/>
</dbReference>
<evidence type="ECO:0000256" key="1">
    <source>
        <dbReference type="PROSITE-ProRule" id="PRU00339"/>
    </source>
</evidence>
<dbReference type="EC" id="2.4.-.-" evidence="4"/>
<dbReference type="SUPFAM" id="SSF53756">
    <property type="entry name" value="UDP-Glycosyltransferase/glycogen phosphorylase"/>
    <property type="match status" value="1"/>
</dbReference>
<dbReference type="SUPFAM" id="SSF48452">
    <property type="entry name" value="TPR-like"/>
    <property type="match status" value="1"/>
</dbReference>
<dbReference type="PANTHER" id="PTHR45947:SF3">
    <property type="entry name" value="SULFOQUINOVOSYL TRANSFERASE SQD2"/>
    <property type="match status" value="1"/>
</dbReference>
<evidence type="ECO:0000313" key="5">
    <source>
        <dbReference type="Proteomes" id="UP000715781"/>
    </source>
</evidence>
<evidence type="ECO:0000313" key="4">
    <source>
        <dbReference type="EMBL" id="MBW4565253.1"/>
    </source>
</evidence>
<dbReference type="PANTHER" id="PTHR45947">
    <property type="entry name" value="SULFOQUINOVOSYL TRANSFERASE SQD2"/>
    <property type="match status" value="1"/>
</dbReference>
<dbReference type="InterPro" id="IPR019734">
    <property type="entry name" value="TPR_rpt"/>
</dbReference>
<accession>A0A951Q4B3</accession>
<dbReference type="InterPro" id="IPR050194">
    <property type="entry name" value="Glycosyltransferase_grp1"/>
</dbReference>
<keyword evidence="4" id="KW-0328">Glycosyltransferase</keyword>
<feature type="domain" description="Glycosyl transferase family 1" evidence="2">
    <location>
        <begin position="466"/>
        <end position="661"/>
    </location>
</feature>
<dbReference type="Pfam" id="PF13439">
    <property type="entry name" value="Glyco_transf_4"/>
    <property type="match status" value="1"/>
</dbReference>
<dbReference type="Gene3D" id="1.25.40.10">
    <property type="entry name" value="Tetratricopeptide repeat domain"/>
    <property type="match status" value="3"/>
</dbReference>
<keyword evidence="1" id="KW-0802">TPR repeat</keyword>
<keyword evidence="4" id="KW-0808">Transferase</keyword>
<organism evidence="4 5">
    <name type="scientific">Mojavia pulchra JT2-VF2</name>
    <dbReference type="NCBI Taxonomy" id="287848"/>
    <lineage>
        <taxon>Bacteria</taxon>
        <taxon>Bacillati</taxon>
        <taxon>Cyanobacteriota</taxon>
        <taxon>Cyanophyceae</taxon>
        <taxon>Nostocales</taxon>
        <taxon>Nostocaceae</taxon>
    </lineage>
</organism>
<dbReference type="SMART" id="SM00028">
    <property type="entry name" value="TPR"/>
    <property type="match status" value="6"/>
</dbReference>
<dbReference type="PROSITE" id="PS50293">
    <property type="entry name" value="TPR_REGION"/>
    <property type="match status" value="3"/>
</dbReference>
<dbReference type="Pfam" id="PF14559">
    <property type="entry name" value="TPR_19"/>
    <property type="match status" value="1"/>
</dbReference>
<protein>
    <submittedName>
        <fullName evidence="4">Glycosyltransferase</fullName>
        <ecNumber evidence="4">2.4.-.-</ecNumber>
    </submittedName>
</protein>
<dbReference type="AlphaFoldDB" id="A0A951Q4B3"/>
<dbReference type="Pfam" id="PF13414">
    <property type="entry name" value="TPR_11"/>
    <property type="match status" value="1"/>
</dbReference>
<dbReference type="InterPro" id="IPR001296">
    <property type="entry name" value="Glyco_trans_1"/>
</dbReference>
<feature type="repeat" description="TPR" evidence="1">
    <location>
        <begin position="72"/>
        <end position="105"/>
    </location>
</feature>
<dbReference type="GO" id="GO:0016757">
    <property type="term" value="F:glycosyltransferase activity"/>
    <property type="evidence" value="ECO:0007669"/>
    <property type="project" value="UniProtKB-KW"/>
</dbReference>
<feature type="repeat" description="TPR" evidence="1">
    <location>
        <begin position="199"/>
        <end position="232"/>
    </location>
</feature>
<dbReference type="Pfam" id="PF13424">
    <property type="entry name" value="TPR_12"/>
    <property type="match status" value="1"/>
</dbReference>
<name>A0A951Q4B3_9NOST</name>
<evidence type="ECO:0000259" key="2">
    <source>
        <dbReference type="Pfam" id="PF00534"/>
    </source>
</evidence>
<reference evidence="4" key="2">
    <citation type="journal article" date="2022" name="Microbiol. Resour. Announc.">
        <title>Metagenome Sequencing to Explore Phylogenomics of Terrestrial Cyanobacteria.</title>
        <authorList>
            <person name="Ward R.D."/>
            <person name="Stajich J.E."/>
            <person name="Johansen J.R."/>
            <person name="Huntemann M."/>
            <person name="Clum A."/>
            <person name="Foster B."/>
            <person name="Foster B."/>
            <person name="Roux S."/>
            <person name="Palaniappan K."/>
            <person name="Varghese N."/>
            <person name="Mukherjee S."/>
            <person name="Reddy T.B.K."/>
            <person name="Daum C."/>
            <person name="Copeland A."/>
            <person name="Chen I.A."/>
            <person name="Ivanova N.N."/>
            <person name="Kyrpides N.C."/>
            <person name="Shapiro N."/>
            <person name="Eloe-Fadrosh E.A."/>
            <person name="Pietrasiak N."/>
        </authorList>
    </citation>
    <scope>NUCLEOTIDE SEQUENCE</scope>
    <source>
        <strain evidence="4">JT2-VF2</strain>
    </source>
</reference>